<dbReference type="RefSeq" id="WP_290713224.1">
    <property type="nucleotide sequence ID" value="NZ_BAAAVS010000023.1"/>
</dbReference>
<comment type="caution">
    <text evidence="3">The sequence shown here is derived from an EMBL/GenBank/DDBJ whole genome shotgun (WGS) entry which is preliminary data.</text>
</comment>
<sequence>MTSDDDTALTDEQPDNQPDNQPDGDRTDPGDAGSAPDPDSPGPADTRRARWRTALVTHPLRVVLVAGVAGSVALAATAFATGLIDNSGQVGGTKIGVGDRIAEDAFTQSAAGDCLQWEDGKPGAPSKVECSEPHRFEVASAVDGRFVSGGEFAPTAPWPGPDRFGVIRSEQCPILVTNYLDGRFDPQGRFVPSLVYPSEAQWQRGQRDLRCGLIQQGLGGSEMEITGRVADLDQSQEWAPGTCIGINPQTRQPTYPVSCAEPHAFQTTGIIDMSARFGARTSGRPWPGAGAQNAFLTPICPVQAHRFLGGKREFEKTTLNIQWSTVSEIGWLAGSRKAVCYMGLPFKGGFATLVGDARSQLLINGKIPTPAPAGPPGRALPIPVPMPPGIAPNPAEEPAPVG</sequence>
<feature type="domain" description="Septum formation-related" evidence="2">
    <location>
        <begin position="111"/>
        <end position="340"/>
    </location>
</feature>
<evidence type="ECO:0000313" key="4">
    <source>
        <dbReference type="Proteomes" id="UP001501035"/>
    </source>
</evidence>
<protein>
    <recommendedName>
        <fullName evidence="2">Septum formation-related domain-containing protein</fullName>
    </recommendedName>
</protein>
<keyword evidence="4" id="KW-1185">Reference proteome</keyword>
<name>A0ABP6LBC7_9ACTN</name>
<feature type="region of interest" description="Disordered" evidence="1">
    <location>
        <begin position="1"/>
        <end position="46"/>
    </location>
</feature>
<evidence type="ECO:0000259" key="2">
    <source>
        <dbReference type="Pfam" id="PF13845"/>
    </source>
</evidence>
<dbReference type="Proteomes" id="UP001501035">
    <property type="component" value="Unassembled WGS sequence"/>
</dbReference>
<feature type="compositionally biased region" description="Pro residues" evidence="1">
    <location>
        <begin position="382"/>
        <end position="402"/>
    </location>
</feature>
<dbReference type="Pfam" id="PF13845">
    <property type="entry name" value="Septum_form"/>
    <property type="match status" value="1"/>
</dbReference>
<organism evidence="3 4">
    <name type="scientific">Gordonia defluvii</name>
    <dbReference type="NCBI Taxonomy" id="283718"/>
    <lineage>
        <taxon>Bacteria</taxon>
        <taxon>Bacillati</taxon>
        <taxon>Actinomycetota</taxon>
        <taxon>Actinomycetes</taxon>
        <taxon>Mycobacteriales</taxon>
        <taxon>Gordoniaceae</taxon>
        <taxon>Gordonia</taxon>
    </lineage>
</organism>
<dbReference type="InterPro" id="IPR026004">
    <property type="entry name" value="Septum_form"/>
</dbReference>
<dbReference type="EMBL" id="BAAAVS010000023">
    <property type="protein sequence ID" value="GAA3036016.1"/>
    <property type="molecule type" value="Genomic_DNA"/>
</dbReference>
<evidence type="ECO:0000313" key="3">
    <source>
        <dbReference type="EMBL" id="GAA3036016.1"/>
    </source>
</evidence>
<feature type="compositionally biased region" description="Acidic residues" evidence="1">
    <location>
        <begin position="1"/>
        <end position="14"/>
    </location>
</feature>
<evidence type="ECO:0000256" key="1">
    <source>
        <dbReference type="SAM" id="MobiDB-lite"/>
    </source>
</evidence>
<accession>A0ABP6LBC7</accession>
<proteinExistence type="predicted"/>
<reference evidence="4" key="1">
    <citation type="journal article" date="2019" name="Int. J. Syst. Evol. Microbiol.">
        <title>The Global Catalogue of Microorganisms (GCM) 10K type strain sequencing project: providing services to taxonomists for standard genome sequencing and annotation.</title>
        <authorList>
            <consortium name="The Broad Institute Genomics Platform"/>
            <consortium name="The Broad Institute Genome Sequencing Center for Infectious Disease"/>
            <person name="Wu L."/>
            <person name="Ma J."/>
        </authorList>
    </citation>
    <scope>NUCLEOTIDE SEQUENCE [LARGE SCALE GENOMIC DNA]</scope>
    <source>
        <strain evidence="4">JCM 14234</strain>
    </source>
</reference>
<feature type="region of interest" description="Disordered" evidence="1">
    <location>
        <begin position="368"/>
        <end position="402"/>
    </location>
</feature>
<gene>
    <name evidence="3" type="ORF">GCM10010528_15920</name>
</gene>